<dbReference type="Gene3D" id="3.40.720.10">
    <property type="entry name" value="Alkaline Phosphatase, subunit A"/>
    <property type="match status" value="1"/>
</dbReference>
<protein>
    <submittedName>
        <fullName evidence="1">TIGR02687 family protein</fullName>
    </submittedName>
</protein>
<dbReference type="InterPro" id="IPR017850">
    <property type="entry name" value="Alkaline_phosphatase_core_sf"/>
</dbReference>
<dbReference type="OrthoDB" id="9769734at2"/>
<gene>
    <name evidence="1" type="ORF">SAMN05421813_101298</name>
</gene>
<accession>A0A1G9M997</accession>
<dbReference type="EMBL" id="FNHH01000001">
    <property type="protein sequence ID" value="SDL70852.1"/>
    <property type="molecule type" value="Genomic_DNA"/>
</dbReference>
<evidence type="ECO:0000313" key="1">
    <source>
        <dbReference type="EMBL" id="SDL70852.1"/>
    </source>
</evidence>
<dbReference type="Proteomes" id="UP000199226">
    <property type="component" value="Unassembled WGS sequence"/>
</dbReference>
<sequence>MIQEKVSSYFERYPDLKILFFFDENQEFLEEVKSLAIPHIHLEFYTDSAFTTKCKLLNELIDTKVLLYLPMAHPNTQDEYHRFPLLGLLLANKELKLDNVGEFMENYGLQRHQKALVTKYMKELKYSGVQMVCDPILTPYGFEEPALQRGLISSFLKLKIIESWTLIISKILTLLVAKDDSELNKVLAKIADLKMQDIIIQQVFENTSYAMKSLSRQELMQAARCIFYNKITQTITTVSNLDPYVSFKIKDQTQIVRLNQLLNETEINTHLSSSFNDVLKLVSNDIKGDKLIDIYGLDANFAEFSPSMIWAVINSLQNQIADAPEAVIKKLDNISIQQTLDEGMRNFLKYLTHLAKLHQMVNGISSYILNSPEDYLKAYSEEFYLIDTLYRKAIKAYKLIDYSELNSNILLDDLHLALNNRYEAHTDKLNREWLKCLDQFEFDYSKIPVAKQFDFFQNEIESLNQKVVVFISDALRYEVAHELLSELHGDVNNTAKMKYMIASIPSKTNIGMAQLLPAGELVYNNGDISNSTISTEGLPNRNTILQKFKTDSLAVQYSDIIGNSQEKNRAIFKNSVVYLYHDIIDSTGDKRASERRIFDAVTDAIDEIKRLVKKLHGSLNVAKVIITADHGFLYNDREIEDKDLESISEPIPLTSHNRYFITPTKSQQALSYSIPLSKTTSFKDDVFVTIPYSVNRYRKQGVGHQFVHGGGSLQEVVVPIIESSRKREEVVSKVRPSLINKGDLKVVSNILRLNILQDTKVSRMEKELSISTGLYNNNLLVSNEIISILNSTSDSPSERAVRVELTLSSDTPKNAFLKLKIFDVDDKLNPLIEERVQNNTLIQSDF</sequence>
<dbReference type="STRING" id="990371.SAMN05421813_101298"/>
<organism evidence="1 2">
    <name type="scientific">Daejeonella rubra</name>
    <dbReference type="NCBI Taxonomy" id="990371"/>
    <lineage>
        <taxon>Bacteria</taxon>
        <taxon>Pseudomonadati</taxon>
        <taxon>Bacteroidota</taxon>
        <taxon>Sphingobacteriia</taxon>
        <taxon>Sphingobacteriales</taxon>
        <taxon>Sphingobacteriaceae</taxon>
        <taxon>Daejeonella</taxon>
    </lineage>
</organism>
<dbReference type="AlphaFoldDB" id="A0A1G9M997"/>
<dbReference type="NCBIfam" id="TIGR02687">
    <property type="entry name" value="BREX-1 system phosphatase PglZ type A"/>
    <property type="match status" value="1"/>
</dbReference>
<reference evidence="2" key="1">
    <citation type="submission" date="2016-10" db="EMBL/GenBank/DDBJ databases">
        <authorList>
            <person name="Varghese N."/>
            <person name="Submissions S."/>
        </authorList>
    </citation>
    <scope>NUCLEOTIDE SEQUENCE [LARGE SCALE GENOMIC DNA]</scope>
    <source>
        <strain evidence="2">DSM 24536</strain>
    </source>
</reference>
<evidence type="ECO:0000313" key="2">
    <source>
        <dbReference type="Proteomes" id="UP000199226"/>
    </source>
</evidence>
<name>A0A1G9M997_9SPHI</name>
<dbReference type="RefSeq" id="WP_090698263.1">
    <property type="nucleotide sequence ID" value="NZ_FNHH01000001.1"/>
</dbReference>
<dbReference type="InterPro" id="IPR014060">
    <property type="entry name" value="PglZ"/>
</dbReference>
<proteinExistence type="predicted"/>
<keyword evidence="2" id="KW-1185">Reference proteome</keyword>
<dbReference type="Pfam" id="PF08665">
    <property type="entry name" value="PglZ"/>
    <property type="match status" value="1"/>
</dbReference>